<dbReference type="GO" id="GO:0005516">
    <property type="term" value="F:calmodulin binding"/>
    <property type="evidence" value="ECO:0007669"/>
    <property type="project" value="InterPro"/>
</dbReference>
<feature type="compositionally biased region" description="Polar residues" evidence="1">
    <location>
        <begin position="744"/>
        <end position="763"/>
    </location>
</feature>
<dbReference type="PANTHER" id="PTHR33923:SF3">
    <property type="entry name" value="CALMODULIN BINDING PROTEIN PICBP"/>
    <property type="match status" value="1"/>
</dbReference>
<name>A0AAV2C751_9ROSI</name>
<proteinExistence type="predicted"/>
<dbReference type="InterPro" id="IPR012417">
    <property type="entry name" value="CaM-bd_dom_pln"/>
</dbReference>
<feature type="domain" description="Calmodulin-binding" evidence="2">
    <location>
        <begin position="486"/>
        <end position="606"/>
    </location>
</feature>
<feature type="compositionally biased region" description="Low complexity" evidence="1">
    <location>
        <begin position="76"/>
        <end position="105"/>
    </location>
</feature>
<feature type="compositionally biased region" description="Polar residues" evidence="1">
    <location>
        <begin position="609"/>
        <end position="632"/>
    </location>
</feature>
<dbReference type="EMBL" id="OZ034813">
    <property type="protein sequence ID" value="CAL1352344.1"/>
    <property type="molecule type" value="Genomic_DNA"/>
</dbReference>
<evidence type="ECO:0000313" key="3">
    <source>
        <dbReference type="EMBL" id="CAL1352344.1"/>
    </source>
</evidence>
<feature type="region of interest" description="Disordered" evidence="1">
    <location>
        <begin position="315"/>
        <end position="364"/>
    </location>
</feature>
<evidence type="ECO:0000259" key="2">
    <source>
        <dbReference type="SMART" id="SM01054"/>
    </source>
</evidence>
<reference evidence="3 4" key="1">
    <citation type="submission" date="2024-04" db="EMBL/GenBank/DDBJ databases">
        <authorList>
            <person name="Fracassetti M."/>
        </authorList>
    </citation>
    <scope>NUCLEOTIDE SEQUENCE [LARGE SCALE GENOMIC DNA]</scope>
</reference>
<dbReference type="SMART" id="SM01054">
    <property type="entry name" value="CaM_binding"/>
    <property type="match status" value="2"/>
</dbReference>
<keyword evidence="4" id="KW-1185">Reference proteome</keyword>
<gene>
    <name evidence="3" type="ORF">LTRI10_LOCUS319</name>
</gene>
<feature type="region of interest" description="Disordered" evidence="1">
    <location>
        <begin position="607"/>
        <end position="641"/>
    </location>
</feature>
<evidence type="ECO:0000313" key="4">
    <source>
        <dbReference type="Proteomes" id="UP001497516"/>
    </source>
</evidence>
<feature type="compositionally biased region" description="Polar residues" evidence="1">
    <location>
        <begin position="449"/>
        <end position="459"/>
    </location>
</feature>
<organism evidence="3 4">
    <name type="scientific">Linum trigynum</name>
    <dbReference type="NCBI Taxonomy" id="586398"/>
    <lineage>
        <taxon>Eukaryota</taxon>
        <taxon>Viridiplantae</taxon>
        <taxon>Streptophyta</taxon>
        <taxon>Embryophyta</taxon>
        <taxon>Tracheophyta</taxon>
        <taxon>Spermatophyta</taxon>
        <taxon>Magnoliopsida</taxon>
        <taxon>eudicotyledons</taxon>
        <taxon>Gunneridae</taxon>
        <taxon>Pentapetalae</taxon>
        <taxon>rosids</taxon>
        <taxon>fabids</taxon>
        <taxon>Malpighiales</taxon>
        <taxon>Linaceae</taxon>
        <taxon>Linum</taxon>
    </lineage>
</organism>
<feature type="compositionally biased region" description="Basic and acidic residues" evidence="1">
    <location>
        <begin position="274"/>
        <end position="284"/>
    </location>
</feature>
<feature type="compositionally biased region" description="Polar residues" evidence="1">
    <location>
        <begin position="56"/>
        <end position="75"/>
    </location>
</feature>
<feature type="region of interest" description="Disordered" evidence="1">
    <location>
        <begin position="791"/>
        <end position="813"/>
    </location>
</feature>
<feature type="compositionally biased region" description="Low complexity" evidence="1">
    <location>
        <begin position="25"/>
        <end position="41"/>
    </location>
</feature>
<dbReference type="Pfam" id="PF07839">
    <property type="entry name" value="CaM_binding"/>
    <property type="match status" value="2"/>
</dbReference>
<accession>A0AAV2C751</accession>
<feature type="region of interest" description="Disordered" evidence="1">
    <location>
        <begin position="744"/>
        <end position="769"/>
    </location>
</feature>
<feature type="compositionally biased region" description="Low complexity" evidence="1">
    <location>
        <begin position="250"/>
        <end position="264"/>
    </location>
</feature>
<feature type="compositionally biased region" description="Basic and acidic residues" evidence="1">
    <location>
        <begin position="340"/>
        <end position="364"/>
    </location>
</feature>
<sequence length="991" mass="108744">MDPEKVEPGNATDSESSVTSSDAHSVTSEQSSSCSSSGTPSSRKEFESIDFKQPNREQQSGVSDDAAATSSPNYMKTTTSSVAKKSSSSSSNSQRSGGGSLTRRGSFAKPAKGLARLSSSKFRMRKSFRRGRRVNSVSDDVDWCSSDSEGGRSASGTKSVRTLVKVASLRIRRQSKTSVVKATCSSALKGSKADGNHSNGSSAAAAGMKVCPYSYCSLHGHHHSNSDQVPSLKRFVSMRRRMLQPKKKVNSSSEKASQQSSYSKSRPKRSNKKNQGDQTKKGDVISESCELGQAANGGRQDSRVKVKSGPLETDISNICEGHNQPQAGSREITDLVTSPSDKEQNAEMEGRHFADHKPDGAHLSSEKSMEKNNYMGLWGLIYQHMVSGTAVTDGDESQQPEKLGEQHVEESSGMDLRADIEVDSHQDDAIKLVQEAFDNILLEIPDPLSDNQSVSSVDTASDELGDNKNNTSGSMEQVQQEQRKLEAEISIDSQGDKAEAKVGNKSGQKRLNGWSNLKKIMLMKRFVKAMEKVKNYNYTHKPRGQSIEQDEEAAEMVNLRPQSIGQKKNSEEWMLDYAIQKVISTMAPAQKRKVALIVQAFETVAPQGETGSHAASSTPKTPVQISRDISTQKSHEQEEEKARFGILLRKVSTGSKENHDQDAGACTVKQHIHVPCPEPAVDELASETGDADLNSAGHDDTGDLIRVERESDGHIGPIGENPDEPGYQITKTHQEELILDDSFDNGTSEEITNENGDTQTATAAESPVGKQQHMKLWYLIYNHMVSGTTEPLQENGEEAEEGTPSGKEESRSQLEAIRLVEEAIDEIPLPDTQDDVPASINPHVEEASTGCNKVRLEELNSSKTEVKPSCEEDVKEKEQAKPPMRKSWSNLKKVILLKRFIKSLEKVNDSCLTSSARKVITPREPQFLAMEHEKEAEKVQLRNQEVGGRKSGDEWMLDYALRQVVAQLTPIRRRKVELLVEAFETVTPIGN</sequence>
<feature type="region of interest" description="Disordered" evidence="1">
    <location>
        <begin position="447"/>
        <end position="484"/>
    </location>
</feature>
<feature type="region of interest" description="Disordered" evidence="1">
    <location>
        <begin position="1"/>
        <end position="159"/>
    </location>
</feature>
<evidence type="ECO:0000256" key="1">
    <source>
        <dbReference type="SAM" id="MobiDB-lite"/>
    </source>
</evidence>
<dbReference type="Proteomes" id="UP001497516">
    <property type="component" value="Chromosome 1"/>
</dbReference>
<feature type="region of interest" description="Disordered" evidence="1">
    <location>
        <begin position="243"/>
        <end position="285"/>
    </location>
</feature>
<dbReference type="PANTHER" id="PTHR33923">
    <property type="entry name" value="CALMODULIN-BINDING PROTEIN-RELATED"/>
    <property type="match status" value="1"/>
</dbReference>
<feature type="compositionally biased region" description="Polar residues" evidence="1">
    <location>
        <begin position="11"/>
        <end position="24"/>
    </location>
</feature>
<feature type="domain" description="Calmodulin-binding" evidence="2">
    <location>
        <begin position="859"/>
        <end position="988"/>
    </location>
</feature>
<protein>
    <recommendedName>
        <fullName evidence="2">Calmodulin-binding domain-containing protein</fullName>
    </recommendedName>
</protein>
<feature type="compositionally biased region" description="Basic residues" evidence="1">
    <location>
        <begin position="122"/>
        <end position="133"/>
    </location>
</feature>
<feature type="compositionally biased region" description="Low complexity" evidence="1">
    <location>
        <begin position="134"/>
        <end position="148"/>
    </location>
</feature>
<dbReference type="InterPro" id="IPR044681">
    <property type="entry name" value="PICBP-like"/>
</dbReference>
<dbReference type="AlphaFoldDB" id="A0AAV2C751"/>
<feature type="compositionally biased region" description="Basic and acidic residues" evidence="1">
    <location>
        <begin position="42"/>
        <end position="55"/>
    </location>
</feature>
<feature type="compositionally biased region" description="Polar residues" evidence="1">
    <location>
        <begin position="467"/>
        <end position="480"/>
    </location>
</feature>